<keyword evidence="1" id="KW-1133">Transmembrane helix</keyword>
<dbReference type="OrthoDB" id="9815897at2"/>
<dbReference type="RefSeq" id="WP_089047835.1">
    <property type="nucleotide sequence ID" value="NZ_FXTV01000005.1"/>
</dbReference>
<gene>
    <name evidence="2" type="ORF">B0A66_00210</name>
</gene>
<evidence type="ECO:0000313" key="3">
    <source>
        <dbReference type="Proteomes" id="UP000198345"/>
    </source>
</evidence>
<evidence type="ECO:0008006" key="4">
    <source>
        <dbReference type="Google" id="ProtNLM"/>
    </source>
</evidence>
<dbReference type="Pfam" id="PF10825">
    <property type="entry name" value="DUF2752"/>
    <property type="match status" value="1"/>
</dbReference>
<dbReference type="InterPro" id="IPR021215">
    <property type="entry name" value="DUF2752"/>
</dbReference>
<sequence length="94" mass="11133">MNLEKFMLPCLSKTLFGIECLGCGFQRALLLLFQGEFLAAFKMYPAIYTTLLFLGFVVFYYFDASKKYKKPLYFFAIINVVCMVISYYYKHFYL</sequence>
<feature type="transmembrane region" description="Helical" evidence="1">
    <location>
        <begin position="71"/>
        <end position="89"/>
    </location>
</feature>
<name>A0A226HSM0_9FLAO</name>
<evidence type="ECO:0000313" key="2">
    <source>
        <dbReference type="EMBL" id="OXA97299.1"/>
    </source>
</evidence>
<dbReference type="Proteomes" id="UP000198345">
    <property type="component" value="Unassembled WGS sequence"/>
</dbReference>
<organism evidence="2 3">
    <name type="scientific">Flavobacterium hercynium</name>
    <dbReference type="NCBI Taxonomy" id="387094"/>
    <lineage>
        <taxon>Bacteria</taxon>
        <taxon>Pseudomonadati</taxon>
        <taxon>Bacteroidota</taxon>
        <taxon>Flavobacteriia</taxon>
        <taxon>Flavobacteriales</taxon>
        <taxon>Flavobacteriaceae</taxon>
        <taxon>Flavobacterium</taxon>
    </lineage>
</organism>
<keyword evidence="1" id="KW-0812">Transmembrane</keyword>
<evidence type="ECO:0000256" key="1">
    <source>
        <dbReference type="SAM" id="Phobius"/>
    </source>
</evidence>
<protein>
    <recommendedName>
        <fullName evidence="4">DUF2752 domain-containing protein</fullName>
    </recommendedName>
</protein>
<dbReference type="EMBL" id="MUGW01000001">
    <property type="protein sequence ID" value="OXA97299.1"/>
    <property type="molecule type" value="Genomic_DNA"/>
</dbReference>
<reference evidence="2 3" key="1">
    <citation type="submission" date="2016-11" db="EMBL/GenBank/DDBJ databases">
        <title>Whole genomes of Flavobacteriaceae.</title>
        <authorList>
            <person name="Stine C."/>
            <person name="Li C."/>
            <person name="Tadesse D."/>
        </authorList>
    </citation>
    <scope>NUCLEOTIDE SEQUENCE [LARGE SCALE GENOMIC DNA]</scope>
    <source>
        <strain evidence="2 3">DSM 18292</strain>
    </source>
</reference>
<keyword evidence="1" id="KW-0472">Membrane</keyword>
<keyword evidence="3" id="KW-1185">Reference proteome</keyword>
<feature type="transmembrane region" description="Helical" evidence="1">
    <location>
        <begin position="43"/>
        <end position="62"/>
    </location>
</feature>
<proteinExistence type="predicted"/>
<accession>A0A226HSM0</accession>
<dbReference type="AlphaFoldDB" id="A0A226HSM0"/>
<comment type="caution">
    <text evidence="2">The sequence shown here is derived from an EMBL/GenBank/DDBJ whole genome shotgun (WGS) entry which is preliminary data.</text>
</comment>